<dbReference type="Proteomes" id="UP000235220">
    <property type="component" value="Chromosome 3"/>
</dbReference>
<dbReference type="InterPro" id="IPR044730">
    <property type="entry name" value="RNase_H-like_dom_plant"/>
</dbReference>
<dbReference type="PANTHER" id="PTHR47723:SF21">
    <property type="entry name" value="POLYNUCLEOTIDYL TRANSFERASE, RIBONUCLEASE H-LIKE SUPERFAMILY PROTEIN"/>
    <property type="match status" value="1"/>
</dbReference>
<dbReference type="Pfam" id="PF13456">
    <property type="entry name" value="RVT_3"/>
    <property type="match status" value="1"/>
</dbReference>
<dbReference type="GeneID" id="108990899"/>
<evidence type="ECO:0000313" key="2">
    <source>
        <dbReference type="RefSeq" id="XP_018820557.2"/>
    </source>
</evidence>
<dbReference type="Gramene" id="Jr03_21230_p1">
    <property type="protein sequence ID" value="cds.Jr03_21230_p1"/>
    <property type="gene ID" value="Jr03_21230"/>
</dbReference>
<name>A0A2I4EMD3_JUGRE</name>
<dbReference type="AlphaFoldDB" id="A0A2I4EMD3"/>
<evidence type="ECO:0000313" key="1">
    <source>
        <dbReference type="Proteomes" id="UP000235220"/>
    </source>
</evidence>
<reference evidence="2" key="1">
    <citation type="submission" date="2025-08" db="UniProtKB">
        <authorList>
            <consortium name="RefSeq"/>
        </authorList>
    </citation>
    <scope>IDENTIFICATION</scope>
    <source>
        <tissue evidence="2">Leaves</tissue>
    </source>
</reference>
<dbReference type="GO" id="GO:0004523">
    <property type="term" value="F:RNA-DNA hybrid ribonuclease activity"/>
    <property type="evidence" value="ECO:0007669"/>
    <property type="project" value="InterPro"/>
</dbReference>
<dbReference type="PANTHER" id="PTHR47723">
    <property type="entry name" value="OS05G0353850 PROTEIN"/>
    <property type="match status" value="1"/>
</dbReference>
<dbReference type="InterPro" id="IPR053151">
    <property type="entry name" value="RNase_H-like"/>
</dbReference>
<proteinExistence type="predicted"/>
<protein>
    <submittedName>
        <fullName evidence="2">Uncharacterized protein LOC108990899</fullName>
    </submittedName>
</protein>
<accession>A0A2I4EMD3</accession>
<dbReference type="OrthoDB" id="1906820at2759"/>
<sequence length="176" mass="19812">MKNSKTSKDVQPGLLKPTNLRWQPPPLNTYKINWEAAVDRTQSKIAVCIIVKNWTGKVLATSRLSRPLFLDPLLAEAFGALEATCFGLKMGLDNEILEETLNKLLRTSQRRGEHWSGTSMVVEDIKIQLKQFVKWSANHVRRDVNKVAHVLARNALLIPHTVVHTGNVPSCIQDLI</sequence>
<organism evidence="1 2">
    <name type="scientific">Juglans regia</name>
    <name type="common">English walnut</name>
    <dbReference type="NCBI Taxonomy" id="51240"/>
    <lineage>
        <taxon>Eukaryota</taxon>
        <taxon>Viridiplantae</taxon>
        <taxon>Streptophyta</taxon>
        <taxon>Embryophyta</taxon>
        <taxon>Tracheophyta</taxon>
        <taxon>Spermatophyta</taxon>
        <taxon>Magnoliopsida</taxon>
        <taxon>eudicotyledons</taxon>
        <taxon>Gunneridae</taxon>
        <taxon>Pentapetalae</taxon>
        <taxon>rosids</taxon>
        <taxon>fabids</taxon>
        <taxon>Fagales</taxon>
        <taxon>Juglandaceae</taxon>
        <taxon>Juglans</taxon>
    </lineage>
</organism>
<dbReference type="GO" id="GO:0003676">
    <property type="term" value="F:nucleic acid binding"/>
    <property type="evidence" value="ECO:0007669"/>
    <property type="project" value="InterPro"/>
</dbReference>
<dbReference type="CDD" id="cd06222">
    <property type="entry name" value="RNase_H_like"/>
    <property type="match status" value="1"/>
</dbReference>
<gene>
    <name evidence="2" type="primary">LOC108990899</name>
</gene>
<dbReference type="RefSeq" id="XP_018820557.2">
    <property type="nucleotide sequence ID" value="XM_018965012.2"/>
</dbReference>
<keyword evidence="1" id="KW-1185">Reference proteome</keyword>
<dbReference type="InterPro" id="IPR002156">
    <property type="entry name" value="RNaseH_domain"/>
</dbReference>
<dbReference type="KEGG" id="jre:108990899"/>